<keyword evidence="1" id="KW-0808">Transferase</keyword>
<dbReference type="InterPro" id="IPR011697">
    <property type="entry name" value="Peptidase_C26"/>
</dbReference>
<dbReference type="AlphaFoldDB" id="A0A645G9T2"/>
<dbReference type="PANTHER" id="PTHR43235:SF1">
    <property type="entry name" value="GLUTAMINE AMIDOTRANSFERASE PB2B2.05-RELATED"/>
    <property type="match status" value="1"/>
</dbReference>
<dbReference type="GO" id="GO:0016757">
    <property type="term" value="F:glycosyltransferase activity"/>
    <property type="evidence" value="ECO:0007669"/>
    <property type="project" value="UniProtKB-KW"/>
</dbReference>
<name>A0A645G9T2_9ZZZZ</name>
<dbReference type="EC" id="2.4.2.-" evidence="1"/>
<dbReference type="EMBL" id="VSSQ01072235">
    <property type="protein sequence ID" value="MPN23658.1"/>
    <property type="molecule type" value="Genomic_DNA"/>
</dbReference>
<dbReference type="GO" id="GO:0005829">
    <property type="term" value="C:cytosol"/>
    <property type="evidence" value="ECO:0007669"/>
    <property type="project" value="TreeGrafter"/>
</dbReference>
<dbReference type="Gene3D" id="3.40.50.880">
    <property type="match status" value="1"/>
</dbReference>
<keyword evidence="1" id="KW-0315">Glutamine amidotransferase</keyword>
<dbReference type="InterPro" id="IPR029062">
    <property type="entry name" value="Class_I_gatase-like"/>
</dbReference>
<protein>
    <submittedName>
        <fullName evidence="1">Putative glutamine amidotransferase</fullName>
        <ecNumber evidence="1">2.4.2.-</ecNumber>
    </submittedName>
</protein>
<evidence type="ECO:0000313" key="1">
    <source>
        <dbReference type="EMBL" id="MPN23658.1"/>
    </source>
</evidence>
<dbReference type="PROSITE" id="PS51273">
    <property type="entry name" value="GATASE_TYPE_1"/>
    <property type="match status" value="1"/>
</dbReference>
<keyword evidence="1" id="KW-0328">Glycosyltransferase</keyword>
<dbReference type="InterPro" id="IPR044668">
    <property type="entry name" value="PuuD-like"/>
</dbReference>
<gene>
    <name evidence="1" type="ORF">SDC9_171051</name>
</gene>
<accession>A0A645G9T2</accession>
<dbReference type="PANTHER" id="PTHR43235">
    <property type="entry name" value="GLUTAMINE AMIDOTRANSFERASE PB2B2.05-RELATED"/>
    <property type="match status" value="1"/>
</dbReference>
<organism evidence="1">
    <name type="scientific">bioreactor metagenome</name>
    <dbReference type="NCBI Taxonomy" id="1076179"/>
    <lineage>
        <taxon>unclassified sequences</taxon>
        <taxon>metagenomes</taxon>
        <taxon>ecological metagenomes</taxon>
    </lineage>
</organism>
<sequence length="144" mass="15925">MKLATQIDLPVLGICRGMQVINVSRGGTLYTDLPSQFATSLQHSTPEEKGRDSLVHEVTIEPDSHLFKLLGERSLRVNSFHHQAALEIGKNLRVVAHASDGLVEAVEDPSLRFFYGVQWHPECLQAVAPAHRNLFRAFIEAASA</sequence>
<dbReference type="Pfam" id="PF07722">
    <property type="entry name" value="Peptidase_C26"/>
    <property type="match status" value="1"/>
</dbReference>
<comment type="caution">
    <text evidence="1">The sequence shown here is derived from an EMBL/GenBank/DDBJ whole genome shotgun (WGS) entry which is preliminary data.</text>
</comment>
<proteinExistence type="predicted"/>
<reference evidence="1" key="1">
    <citation type="submission" date="2019-08" db="EMBL/GenBank/DDBJ databases">
        <authorList>
            <person name="Kucharzyk K."/>
            <person name="Murdoch R.W."/>
            <person name="Higgins S."/>
            <person name="Loffler F."/>
        </authorList>
    </citation>
    <scope>NUCLEOTIDE SEQUENCE</scope>
</reference>
<dbReference type="SUPFAM" id="SSF52317">
    <property type="entry name" value="Class I glutamine amidotransferase-like"/>
    <property type="match status" value="1"/>
</dbReference>
<dbReference type="GO" id="GO:0016811">
    <property type="term" value="F:hydrolase activity, acting on carbon-nitrogen (but not peptide) bonds, in linear amides"/>
    <property type="evidence" value="ECO:0007669"/>
    <property type="project" value="InterPro"/>
</dbReference>